<reference evidence="1 2" key="1">
    <citation type="submission" date="2016-11" db="EMBL/GenBank/DDBJ databases">
        <authorList>
            <person name="Jaros S."/>
            <person name="Januszkiewicz K."/>
            <person name="Wedrychowicz H."/>
        </authorList>
    </citation>
    <scope>NUCLEOTIDE SEQUENCE [LARGE SCALE GENOMIC DNA]</scope>
    <source>
        <strain evidence="1 2">DSM 44666</strain>
    </source>
</reference>
<sequence>MEHMIIQSVSSGKRFGYIIMTDLKNIHGSHYLKRIVIHEKRRGFGKEALRLLKK</sequence>
<proteinExistence type="predicted"/>
<dbReference type="Proteomes" id="UP000184476">
    <property type="component" value="Unassembled WGS sequence"/>
</dbReference>
<keyword evidence="2" id="KW-1185">Reference proteome</keyword>
<evidence type="ECO:0000313" key="1">
    <source>
        <dbReference type="EMBL" id="SHE32370.1"/>
    </source>
</evidence>
<dbReference type="EMBL" id="FQVL01000001">
    <property type="protein sequence ID" value="SHE32370.1"/>
    <property type="molecule type" value="Genomic_DNA"/>
</dbReference>
<accession>A0A1M4SJI5</accession>
<organism evidence="1 2">
    <name type="scientific">Seinonella peptonophila</name>
    <dbReference type="NCBI Taxonomy" id="112248"/>
    <lineage>
        <taxon>Bacteria</taxon>
        <taxon>Bacillati</taxon>
        <taxon>Bacillota</taxon>
        <taxon>Bacilli</taxon>
        <taxon>Bacillales</taxon>
        <taxon>Thermoactinomycetaceae</taxon>
        <taxon>Seinonella</taxon>
    </lineage>
</organism>
<protein>
    <recommendedName>
        <fullName evidence="3">N-acetyltransferase domain-containing protein</fullName>
    </recommendedName>
</protein>
<dbReference type="RefSeq" id="WP_175552230.1">
    <property type="nucleotide sequence ID" value="NZ_FQVL01000001.1"/>
</dbReference>
<evidence type="ECO:0000313" key="2">
    <source>
        <dbReference type="Proteomes" id="UP000184476"/>
    </source>
</evidence>
<name>A0A1M4SJI5_9BACL</name>
<gene>
    <name evidence="1" type="ORF">SAMN05444392_1015</name>
</gene>
<evidence type="ECO:0008006" key="3">
    <source>
        <dbReference type="Google" id="ProtNLM"/>
    </source>
</evidence>
<dbReference type="AlphaFoldDB" id="A0A1M4SJI5"/>